<sequence length="177" mass="17703">MRVPPPELTQPPPPPDPPPGWPPLPPGPPVTDWRTLPVPLPPPPPPPAPPHSGSALAMPAPPAWPALPVPAPAAEPGPPSPPNATPVSSPGWPASLLAESRPVPPLPPLPGCEVVLTNPWSTPRPLAPAAPASSTVAPSLIEDCPPSVPATEAGGPTVILSAVVPGVIPVMSSSADR</sequence>
<feature type="compositionally biased region" description="Pro residues" evidence="1">
    <location>
        <begin position="1"/>
        <end position="29"/>
    </location>
</feature>
<organism evidence="2 3">
    <name type="scientific">Mycobacterium aquaticum</name>
    <dbReference type="NCBI Taxonomy" id="1927124"/>
    <lineage>
        <taxon>Bacteria</taxon>
        <taxon>Bacillati</taxon>
        <taxon>Actinomycetota</taxon>
        <taxon>Actinomycetes</taxon>
        <taxon>Mycobacteriales</taxon>
        <taxon>Mycobacteriaceae</taxon>
        <taxon>Mycobacterium</taxon>
    </lineage>
</organism>
<comment type="caution">
    <text evidence="2">The sequence shown here is derived from an EMBL/GenBank/DDBJ whole genome shotgun (WGS) entry which is preliminary data.</text>
</comment>
<dbReference type="AlphaFoldDB" id="A0A1X0A502"/>
<feature type="compositionally biased region" description="Pro residues" evidence="1">
    <location>
        <begin position="59"/>
        <end position="84"/>
    </location>
</feature>
<dbReference type="EMBL" id="MVHF01000055">
    <property type="protein sequence ID" value="ORA24945.1"/>
    <property type="molecule type" value="Genomic_DNA"/>
</dbReference>
<dbReference type="Proteomes" id="UP000192448">
    <property type="component" value="Unassembled WGS sequence"/>
</dbReference>
<reference evidence="2 3" key="1">
    <citation type="submission" date="2017-02" db="EMBL/GenBank/DDBJ databases">
        <title>The new phylogeny of genus Mycobacterium.</title>
        <authorList>
            <person name="Tortoli E."/>
            <person name="Trovato A."/>
            <person name="Cirillo D.M."/>
        </authorList>
    </citation>
    <scope>NUCLEOTIDE SEQUENCE [LARGE SCALE GENOMIC DNA]</scope>
    <source>
        <strain evidence="2 3">RW6</strain>
    </source>
</reference>
<feature type="region of interest" description="Disordered" evidence="1">
    <location>
        <begin position="1"/>
        <end position="104"/>
    </location>
</feature>
<accession>A0A1X0A502</accession>
<evidence type="ECO:0000313" key="3">
    <source>
        <dbReference type="Proteomes" id="UP000192448"/>
    </source>
</evidence>
<proteinExistence type="predicted"/>
<gene>
    <name evidence="2" type="ORF">BST13_33465</name>
</gene>
<name>A0A1X0A502_9MYCO</name>
<feature type="compositionally biased region" description="Pro residues" evidence="1">
    <location>
        <begin position="38"/>
        <end position="50"/>
    </location>
</feature>
<keyword evidence="3" id="KW-1185">Reference proteome</keyword>
<protein>
    <submittedName>
        <fullName evidence="2">Uncharacterized protein</fullName>
    </submittedName>
</protein>
<evidence type="ECO:0000313" key="2">
    <source>
        <dbReference type="EMBL" id="ORA24945.1"/>
    </source>
</evidence>
<evidence type="ECO:0000256" key="1">
    <source>
        <dbReference type="SAM" id="MobiDB-lite"/>
    </source>
</evidence>